<name>A0ABT9JTN3_9PROT</name>
<keyword evidence="2" id="KW-1185">Reference proteome</keyword>
<gene>
    <name evidence="1" type="ORF">Q9291_08350</name>
</gene>
<organism evidence="1 2">
    <name type="scientific">Methylophilus aquaticus</name>
    <dbReference type="NCBI Taxonomy" id="1971610"/>
    <lineage>
        <taxon>Bacteria</taxon>
        <taxon>Pseudomonadati</taxon>
        <taxon>Pseudomonadota</taxon>
        <taxon>Betaproteobacteria</taxon>
        <taxon>Nitrosomonadales</taxon>
        <taxon>Methylophilaceae</taxon>
        <taxon>Methylophilus</taxon>
    </lineage>
</organism>
<sequence length="396" mass="42624">MSVSRDMQNGVVVWILLFMLSTAMLLTLSNVLSARNPKQQARLQTLTMLANAEQALLAYAMQPLGTTQCALNCPRPGDLPCPDRNNDGVAESSCSGVGTRLGRLPWKTLGLGDVRDASGERLWYAVSEAYKNNPRVLPLNTEAPGSWYVLNAEFPALDIPQVQAVVAVLIAPMQPLTRSDGWLQQRKPQQSDIAKNYLDMAATLDNAGAIEASTLGFVAAQPSGNFNDIVWPVTATRMHRAMQQQVMFELKRALNCNASSCSILPTPAEITDSACLGKSSLSAGSCLSSASSIGRFPLDYQAHWPLAAQHILDGDATHHWFQQNGWREQVFYWPHAGGAQLVVAGEPLPGQSRQTAAEKSVLAHYVEAATFQSLAPGTVALSTAVANDSIDTVIAP</sequence>
<evidence type="ECO:0000313" key="2">
    <source>
        <dbReference type="Proteomes" id="UP001225906"/>
    </source>
</evidence>
<dbReference type="RefSeq" id="WP_306389583.1">
    <property type="nucleotide sequence ID" value="NZ_JAVCAP010000015.1"/>
</dbReference>
<protein>
    <submittedName>
        <fullName evidence="1">Uncharacterized protein</fullName>
    </submittedName>
</protein>
<dbReference type="EMBL" id="JAVCAP010000015">
    <property type="protein sequence ID" value="MDP8567860.1"/>
    <property type="molecule type" value="Genomic_DNA"/>
</dbReference>
<reference evidence="2" key="1">
    <citation type="journal article" date="2019" name="Int. J. Syst. Evol. Microbiol.">
        <title>The Global Catalogue of Microorganisms (GCM) 10K type strain sequencing project: providing services to taxonomists for standard genome sequencing and annotation.</title>
        <authorList>
            <consortium name="The Broad Institute Genomics Platform"/>
            <consortium name="The Broad Institute Genome Sequencing Center for Infectious Disease"/>
            <person name="Wu L."/>
            <person name="Ma J."/>
        </authorList>
    </citation>
    <scope>NUCLEOTIDE SEQUENCE [LARGE SCALE GENOMIC DNA]</scope>
    <source>
        <strain evidence="2">VKM B-3159</strain>
    </source>
</reference>
<evidence type="ECO:0000313" key="1">
    <source>
        <dbReference type="EMBL" id="MDP8567860.1"/>
    </source>
</evidence>
<accession>A0ABT9JTN3</accession>
<dbReference type="Proteomes" id="UP001225906">
    <property type="component" value="Unassembled WGS sequence"/>
</dbReference>
<comment type="caution">
    <text evidence="1">The sequence shown here is derived from an EMBL/GenBank/DDBJ whole genome shotgun (WGS) entry which is preliminary data.</text>
</comment>
<proteinExistence type="predicted"/>